<dbReference type="AlphaFoldDB" id="F8JRC2"/>
<comment type="pathway">
    <text evidence="1 13">Cell wall biogenesis; peptidoglycan biosynthesis.</text>
</comment>
<dbReference type="InterPro" id="IPR041280">
    <property type="entry name" value="Big_10"/>
</dbReference>
<organism evidence="15 16">
    <name type="scientific">Streptantibioticus cattleyicolor (strain ATCC 35852 / DSM 46488 / JCM 4925 / NBRC 14057 / NRRL 8057)</name>
    <name type="common">Streptomyces cattleya</name>
    <dbReference type="NCBI Taxonomy" id="1003195"/>
    <lineage>
        <taxon>Bacteria</taxon>
        <taxon>Bacillati</taxon>
        <taxon>Actinomycetota</taxon>
        <taxon>Actinomycetes</taxon>
        <taxon>Kitasatosporales</taxon>
        <taxon>Streptomycetaceae</taxon>
        <taxon>Streptantibioticus</taxon>
    </lineage>
</organism>
<dbReference type="SUPFAM" id="SSF141523">
    <property type="entry name" value="L,D-transpeptidase catalytic domain-like"/>
    <property type="match status" value="1"/>
</dbReference>
<keyword evidence="9" id="KW-0449">Lipoprotein</keyword>
<dbReference type="InterPro" id="IPR005490">
    <property type="entry name" value="LD_TPept_cat_dom"/>
</dbReference>
<evidence type="ECO:0000256" key="5">
    <source>
        <dbReference type="ARBA" id="ARBA00022960"/>
    </source>
</evidence>
<dbReference type="PANTHER" id="PTHR30582:SF2">
    <property type="entry name" value="L,D-TRANSPEPTIDASE YCIB-RELATED"/>
    <property type="match status" value="1"/>
</dbReference>
<keyword evidence="8" id="KW-0564">Palmitate</keyword>
<keyword evidence="4" id="KW-0732">Signal</keyword>
<dbReference type="FunFam" id="2.40.440.10:FF:000005">
    <property type="entry name" value="L,D-transpeptidase 2"/>
    <property type="match status" value="1"/>
</dbReference>
<reference evidence="16" key="1">
    <citation type="submission" date="2011-12" db="EMBL/GenBank/DDBJ databases">
        <title>Complete genome sequence of Streptomyces cattleya strain DSM 46488.</title>
        <authorList>
            <person name="Ou H.-Y."/>
            <person name="Li P."/>
            <person name="Zhao C."/>
            <person name="O'Hagan D."/>
            <person name="Deng Z."/>
        </authorList>
    </citation>
    <scope>NUCLEOTIDE SEQUENCE [LARGE SCALE GENOMIC DNA]</scope>
    <source>
        <strain evidence="16">ATCC 35852 / DSM 46488 / JCM 4925 / NBRC 14057 / NRRL 8057</strain>
    </source>
</reference>
<evidence type="ECO:0000256" key="1">
    <source>
        <dbReference type="ARBA" id="ARBA00004752"/>
    </source>
</evidence>
<name>F8JRC2_STREN</name>
<dbReference type="Proteomes" id="UP000007842">
    <property type="component" value="Chromosome"/>
</dbReference>
<evidence type="ECO:0000256" key="4">
    <source>
        <dbReference type="ARBA" id="ARBA00022729"/>
    </source>
</evidence>
<dbReference type="HOGENOM" id="CLU_039404_3_1_11"/>
<dbReference type="Gene3D" id="2.40.440.10">
    <property type="entry name" value="L,D-transpeptidase catalytic domain-like"/>
    <property type="match status" value="1"/>
</dbReference>
<evidence type="ECO:0000256" key="11">
    <source>
        <dbReference type="ARBA" id="ARBA00023316"/>
    </source>
</evidence>
<keyword evidence="11 13" id="KW-0961">Cell wall biogenesis/degradation</keyword>
<dbReference type="PROSITE" id="PS52029">
    <property type="entry name" value="LD_TPASE"/>
    <property type="match status" value="1"/>
</dbReference>
<dbReference type="STRING" id="1003195.SCATT_42510"/>
<keyword evidence="2" id="KW-1003">Cell membrane</keyword>
<comment type="pathway">
    <text evidence="12">Glycan biosynthesis.</text>
</comment>
<evidence type="ECO:0000256" key="12">
    <source>
        <dbReference type="ARBA" id="ARBA00060592"/>
    </source>
</evidence>
<dbReference type="Pfam" id="PF17964">
    <property type="entry name" value="Big_10"/>
    <property type="match status" value="1"/>
</dbReference>
<dbReference type="Pfam" id="PF03734">
    <property type="entry name" value="YkuD"/>
    <property type="match status" value="1"/>
</dbReference>
<evidence type="ECO:0000313" key="15">
    <source>
        <dbReference type="EMBL" id="AEW96622.1"/>
    </source>
</evidence>
<dbReference type="PATRIC" id="fig|1003195.11.peg.5708"/>
<evidence type="ECO:0000256" key="7">
    <source>
        <dbReference type="ARBA" id="ARBA00023136"/>
    </source>
</evidence>
<dbReference type="FunFam" id="2.60.40.3780:FF:000001">
    <property type="entry name" value="L,D-transpeptidase 2"/>
    <property type="match status" value="1"/>
</dbReference>
<keyword evidence="16" id="KW-1185">Reference proteome</keyword>
<protein>
    <submittedName>
        <fullName evidence="15">ErfK/YbiS/YcfS/YnhG family protein</fullName>
    </submittedName>
</protein>
<evidence type="ECO:0000313" key="16">
    <source>
        <dbReference type="Proteomes" id="UP000007842"/>
    </source>
</evidence>
<gene>
    <name evidence="15" type="ordered locus">SCATT_42510</name>
</gene>
<keyword evidence="7" id="KW-0472">Membrane</keyword>
<evidence type="ECO:0000256" key="13">
    <source>
        <dbReference type="PROSITE-ProRule" id="PRU01373"/>
    </source>
</evidence>
<keyword evidence="6 13" id="KW-0573">Peptidoglycan synthesis</keyword>
<dbReference type="GO" id="GO:0071972">
    <property type="term" value="F:peptidoglycan L,D-transpeptidase activity"/>
    <property type="evidence" value="ECO:0007669"/>
    <property type="project" value="TreeGrafter"/>
</dbReference>
<evidence type="ECO:0000259" key="14">
    <source>
        <dbReference type="PROSITE" id="PS52029"/>
    </source>
</evidence>
<proteinExistence type="predicted"/>
<dbReference type="Gene3D" id="2.60.40.3780">
    <property type="match status" value="1"/>
</dbReference>
<dbReference type="InterPro" id="IPR050979">
    <property type="entry name" value="LD-transpeptidase"/>
</dbReference>
<evidence type="ECO:0000256" key="9">
    <source>
        <dbReference type="ARBA" id="ARBA00023288"/>
    </source>
</evidence>
<evidence type="ECO:0000256" key="2">
    <source>
        <dbReference type="ARBA" id="ARBA00022475"/>
    </source>
</evidence>
<evidence type="ECO:0000256" key="6">
    <source>
        <dbReference type="ARBA" id="ARBA00022984"/>
    </source>
</evidence>
<feature type="active site" description="Nucleophile" evidence="13">
    <location>
        <position position="351"/>
    </location>
</feature>
<dbReference type="CDD" id="cd16913">
    <property type="entry name" value="YkuD_like"/>
    <property type="match status" value="1"/>
</dbReference>
<dbReference type="GO" id="GO:0008360">
    <property type="term" value="P:regulation of cell shape"/>
    <property type="evidence" value="ECO:0007669"/>
    <property type="project" value="UniProtKB-UniRule"/>
</dbReference>
<accession>G8X389</accession>
<keyword evidence="3" id="KW-0808">Transferase</keyword>
<feature type="domain" description="L,D-TPase catalytic" evidence="14">
    <location>
        <begin position="252"/>
        <end position="383"/>
    </location>
</feature>
<dbReference type="GO" id="GO:0071555">
    <property type="term" value="P:cell wall organization"/>
    <property type="evidence" value="ECO:0007669"/>
    <property type="project" value="UniProtKB-UniRule"/>
</dbReference>
<accession>F8JRC2</accession>
<keyword evidence="5 13" id="KW-0133">Cell shape</keyword>
<dbReference type="EMBL" id="CP003219">
    <property type="protein sequence ID" value="AEW96622.1"/>
    <property type="molecule type" value="Genomic_DNA"/>
</dbReference>
<keyword evidence="10" id="KW-0012">Acyltransferase</keyword>
<dbReference type="CDD" id="cd13432">
    <property type="entry name" value="LDT_IgD_like_2"/>
    <property type="match status" value="1"/>
</dbReference>
<dbReference type="KEGG" id="sct:SCAT_4264"/>
<feature type="active site" description="Proton donor/acceptor" evidence="13">
    <location>
        <position position="332"/>
    </location>
</feature>
<evidence type="ECO:0000256" key="3">
    <source>
        <dbReference type="ARBA" id="ARBA00022679"/>
    </source>
</evidence>
<dbReference type="InterPro" id="IPR038063">
    <property type="entry name" value="Transpep_catalytic_dom"/>
</dbReference>
<dbReference type="OrthoDB" id="5242354at2"/>
<dbReference type="PANTHER" id="PTHR30582">
    <property type="entry name" value="L,D-TRANSPEPTIDASE"/>
    <property type="match status" value="1"/>
</dbReference>
<dbReference type="eggNOG" id="COG1376">
    <property type="taxonomic scope" value="Bacteria"/>
</dbReference>
<dbReference type="GO" id="GO:0016746">
    <property type="term" value="F:acyltransferase activity"/>
    <property type="evidence" value="ECO:0007669"/>
    <property type="project" value="UniProtKB-KW"/>
</dbReference>
<dbReference type="Gene3D" id="2.60.40.3710">
    <property type="match status" value="1"/>
</dbReference>
<evidence type="ECO:0000256" key="10">
    <source>
        <dbReference type="ARBA" id="ARBA00023315"/>
    </source>
</evidence>
<dbReference type="KEGG" id="scy:SCATT_42510"/>
<dbReference type="GO" id="GO:0018104">
    <property type="term" value="P:peptidoglycan-protein cross-linking"/>
    <property type="evidence" value="ECO:0007669"/>
    <property type="project" value="TreeGrafter"/>
</dbReference>
<dbReference type="UniPathway" id="UPA00219"/>
<dbReference type="GO" id="GO:0005576">
    <property type="term" value="C:extracellular region"/>
    <property type="evidence" value="ECO:0007669"/>
    <property type="project" value="TreeGrafter"/>
</dbReference>
<sequence>MLEGKPRVRRAIPGRTAAGRGMLTAVLGAVVLMATACGPGGASGKAGASGGDKQASQAVVNVAPKDGATDVATTGGLKVTAAQGKLTQVQVKDAKGAAVPGKISADGTSWVPDGNLSTSTKYTVDALAKDDKGRESAKHASFTTVVPKDTFIGFFTPEDNSTVGVGTEVSLNFNRPISDTKAVQNAVKVTASPAVPVVGHWFGNQRLDFRPEHYWAAGTKVTLSLKLSGVQGAPGVYGSQDKEVHFTIGRNQISYVDASTHEMQVTQDGKTIKTIPISAGAPGKTTYNGAMVISEKDPITRMNGQTVGYGGEYDIKDVPHAMRLTSSGTFIHGNYWGDPSVFGNENTSHGCVGLHDIRGGGDNGSPAAWFYDHSLIGDVVVVKNSQDHTVPPDNGFNGWNMSWSEWTSGQ</sequence>
<evidence type="ECO:0000256" key="8">
    <source>
        <dbReference type="ARBA" id="ARBA00023139"/>
    </source>
</evidence>